<feature type="transmembrane region" description="Helical" evidence="6">
    <location>
        <begin position="178"/>
        <end position="196"/>
    </location>
</feature>
<keyword evidence="4 6" id="KW-1133">Transmembrane helix</keyword>
<keyword evidence="8" id="KW-1185">Reference proteome</keyword>
<feature type="transmembrane region" description="Helical" evidence="6">
    <location>
        <begin position="286"/>
        <end position="310"/>
    </location>
</feature>
<comment type="subcellular location">
    <subcellularLocation>
        <location evidence="1">Cell membrane</location>
        <topology evidence="1">Multi-pass membrane protein</topology>
    </subcellularLocation>
</comment>
<organism evidence="7 8">
    <name type="scientific">Metabacillus idriensis</name>
    <dbReference type="NCBI Taxonomy" id="324768"/>
    <lineage>
        <taxon>Bacteria</taxon>
        <taxon>Bacillati</taxon>
        <taxon>Bacillota</taxon>
        <taxon>Bacilli</taxon>
        <taxon>Bacillales</taxon>
        <taxon>Bacillaceae</taxon>
        <taxon>Metabacillus</taxon>
    </lineage>
</organism>
<dbReference type="GO" id="GO:0005886">
    <property type="term" value="C:plasma membrane"/>
    <property type="evidence" value="ECO:0007669"/>
    <property type="project" value="UniProtKB-SubCell"/>
</dbReference>
<accession>A0A6I2MGY6</accession>
<dbReference type="Pfam" id="PF01943">
    <property type="entry name" value="Polysacc_synt"/>
    <property type="match status" value="1"/>
</dbReference>
<evidence type="ECO:0000256" key="6">
    <source>
        <dbReference type="SAM" id="Phobius"/>
    </source>
</evidence>
<feature type="transmembrane region" description="Helical" evidence="6">
    <location>
        <begin position="42"/>
        <end position="68"/>
    </location>
</feature>
<comment type="caution">
    <text evidence="7">The sequence shown here is derived from an EMBL/GenBank/DDBJ whole genome shotgun (WGS) entry which is preliminary data.</text>
</comment>
<reference evidence="7 8" key="1">
    <citation type="submission" date="2019-11" db="EMBL/GenBank/DDBJ databases">
        <title>Bacillus idriensis genome.</title>
        <authorList>
            <person name="Konopka E.N."/>
            <person name="Newman J.D."/>
        </authorList>
    </citation>
    <scope>NUCLEOTIDE SEQUENCE [LARGE SCALE GENOMIC DNA]</scope>
    <source>
        <strain evidence="7 8">DSM 19097</strain>
    </source>
</reference>
<feature type="transmembrane region" description="Helical" evidence="6">
    <location>
        <begin position="360"/>
        <end position="377"/>
    </location>
</feature>
<feature type="transmembrane region" description="Helical" evidence="6">
    <location>
        <begin position="12"/>
        <end position="36"/>
    </location>
</feature>
<feature type="transmembrane region" description="Helical" evidence="6">
    <location>
        <begin position="151"/>
        <end position="172"/>
    </location>
</feature>
<dbReference type="AlphaFoldDB" id="A0A6I2MGY6"/>
<keyword evidence="5 6" id="KW-0472">Membrane</keyword>
<gene>
    <name evidence="7" type="ORF">GJU41_13810</name>
</gene>
<dbReference type="InterPro" id="IPR002797">
    <property type="entry name" value="Polysacc_synth"/>
</dbReference>
<feature type="transmembrane region" description="Helical" evidence="6">
    <location>
        <begin position="114"/>
        <end position="139"/>
    </location>
</feature>
<evidence type="ECO:0000256" key="5">
    <source>
        <dbReference type="ARBA" id="ARBA00023136"/>
    </source>
</evidence>
<evidence type="ECO:0000256" key="2">
    <source>
        <dbReference type="ARBA" id="ARBA00022475"/>
    </source>
</evidence>
<feature type="transmembrane region" description="Helical" evidence="6">
    <location>
        <begin position="256"/>
        <end position="274"/>
    </location>
</feature>
<sequence>MESRKNSISLNIIHLFYSTAFASVINAIALIVLANYLKSYHYGMFSVILAFAMIMSFFTDAGLSQVIIREGSKQGANLSTIISSYIKMRLGLLIGTLLVGFLCLHYFYSNQTNLIFSAYCLIIPMVAGVGMQSIGIAFFQLREQMHMNALIRILSSILLVLGIVLGMFLTVSPPLICFLYGFSYFAAGIVSFGLVIKEIKLDFKTRFHKGLFNQLGFFSAAGLLFVIGPQLGPIILEKTLSLKEVGIYAVAYRIPQALQQIPFIVAGAFYPVLFRYYNNNQMKEQLALTILQIKLMALIGMSMMIPFYYIADFIIDVVFGELWMDAAGPLKILSFILAFQAVNIALADGLTTRGLQSKRTFVQAVSITIGIVFYIFLSAEYGIIGAAYAGVLIEIISLVGYWLFIPDRNSIAIKSLVPYLFFILISISIIEGFLSSSPIKAILAQFAALLLFFLCDKELKTKLVNLKKWNVKKSKGAENGL</sequence>
<feature type="transmembrane region" description="Helical" evidence="6">
    <location>
        <begin position="416"/>
        <end position="435"/>
    </location>
</feature>
<proteinExistence type="predicted"/>
<feature type="transmembrane region" description="Helical" evidence="6">
    <location>
        <begin position="441"/>
        <end position="459"/>
    </location>
</feature>
<feature type="transmembrane region" description="Helical" evidence="6">
    <location>
        <begin position="89"/>
        <end position="108"/>
    </location>
</feature>
<evidence type="ECO:0000313" key="7">
    <source>
        <dbReference type="EMBL" id="MRX55053.1"/>
    </source>
</evidence>
<dbReference type="RefSeq" id="WP_070879605.1">
    <property type="nucleotide sequence ID" value="NZ_CAJGAA010000004.1"/>
</dbReference>
<keyword evidence="2" id="KW-1003">Cell membrane</keyword>
<evidence type="ECO:0000313" key="8">
    <source>
        <dbReference type="Proteomes" id="UP000441585"/>
    </source>
</evidence>
<feature type="transmembrane region" description="Helical" evidence="6">
    <location>
        <begin position="217"/>
        <end position="236"/>
    </location>
</feature>
<evidence type="ECO:0000256" key="3">
    <source>
        <dbReference type="ARBA" id="ARBA00022692"/>
    </source>
</evidence>
<evidence type="ECO:0000256" key="1">
    <source>
        <dbReference type="ARBA" id="ARBA00004651"/>
    </source>
</evidence>
<protein>
    <submittedName>
        <fullName evidence="7">Oligosaccharide flippase family protein</fullName>
    </submittedName>
</protein>
<feature type="transmembrane region" description="Helical" evidence="6">
    <location>
        <begin position="383"/>
        <end position="404"/>
    </location>
</feature>
<evidence type="ECO:0000256" key="4">
    <source>
        <dbReference type="ARBA" id="ARBA00022989"/>
    </source>
</evidence>
<dbReference type="Proteomes" id="UP000441585">
    <property type="component" value="Unassembled WGS sequence"/>
</dbReference>
<dbReference type="EMBL" id="WKKF01000003">
    <property type="protein sequence ID" value="MRX55053.1"/>
    <property type="molecule type" value="Genomic_DNA"/>
</dbReference>
<dbReference type="PANTHER" id="PTHR30250:SF11">
    <property type="entry name" value="O-ANTIGEN TRANSPORTER-RELATED"/>
    <property type="match status" value="1"/>
</dbReference>
<dbReference type="InterPro" id="IPR050833">
    <property type="entry name" value="Poly_Biosynth_Transport"/>
</dbReference>
<feature type="transmembrane region" description="Helical" evidence="6">
    <location>
        <begin position="330"/>
        <end position="348"/>
    </location>
</feature>
<dbReference type="PANTHER" id="PTHR30250">
    <property type="entry name" value="PST FAMILY PREDICTED COLANIC ACID TRANSPORTER"/>
    <property type="match status" value="1"/>
</dbReference>
<name>A0A6I2MGY6_9BACI</name>
<keyword evidence="3 6" id="KW-0812">Transmembrane</keyword>